<dbReference type="EMBL" id="LXEN01000015">
    <property type="protein sequence ID" value="OAT37390.1"/>
    <property type="molecule type" value="Genomic_DNA"/>
</dbReference>
<accession>A0A198GKG3</accession>
<dbReference type="GO" id="GO:0004155">
    <property type="term" value="F:6,7-dihydropteridine reductase activity"/>
    <property type="evidence" value="ECO:0007669"/>
    <property type="project" value="UniProtKB-EC"/>
</dbReference>
<name>A0A198GKG3_9GAMM</name>
<dbReference type="EC" id="1.5.1.34" evidence="4"/>
<evidence type="ECO:0000259" key="3">
    <source>
        <dbReference type="Pfam" id="PF00881"/>
    </source>
</evidence>
<evidence type="ECO:0000256" key="1">
    <source>
        <dbReference type="ARBA" id="ARBA00007118"/>
    </source>
</evidence>
<comment type="similarity">
    <text evidence="1">Belongs to the nitroreductase family.</text>
</comment>
<dbReference type="STRING" id="1354337.M983_0347"/>
<organism evidence="4 5">
    <name type="scientific">Proteus myxofaciens ATCC 19692</name>
    <dbReference type="NCBI Taxonomy" id="1354337"/>
    <lineage>
        <taxon>Bacteria</taxon>
        <taxon>Pseudomonadati</taxon>
        <taxon>Pseudomonadota</taxon>
        <taxon>Gammaproteobacteria</taxon>
        <taxon>Enterobacterales</taxon>
        <taxon>Morganellaceae</taxon>
        <taxon>Proteus</taxon>
    </lineage>
</organism>
<dbReference type="RefSeq" id="WP_066746086.1">
    <property type="nucleotide sequence ID" value="NZ_LXEN01000015.1"/>
</dbReference>
<dbReference type="EC" id="1.-.-.-" evidence="4"/>
<dbReference type="Proteomes" id="UP000094023">
    <property type="component" value="Unassembled WGS sequence"/>
</dbReference>
<dbReference type="AlphaFoldDB" id="A0A198GKG3"/>
<dbReference type="InterPro" id="IPR000415">
    <property type="entry name" value="Nitroreductase-like"/>
</dbReference>
<proteinExistence type="inferred from homology"/>
<sequence length="201" mass="22918">MKVIDAVKNRRATKQFDASFQISSEEKKKLIENALNYTPSAFNLQHWRLLVVDNAEQRQALRKVGWDQSQITDSSMLIVLCADLDVWETQVKSIWQDAKPDVRDIMCGAVDAYYRNKPQVQRDEIMRSAGLFAQTLMLLAQEQGYDSCPMDGFNFADVANVINLPSHYQICLMIAIGKGIAEPYPRLGKMTFDQAVTFNKF</sequence>
<protein>
    <submittedName>
        <fullName evidence="4">Oxygen-insensitive NAD(P)H nitroreductase/dihydropteridine reductase</fullName>
        <ecNumber evidence="4">1.-.-.-</ecNumber>
        <ecNumber evidence="4">1.5.1.34</ecNumber>
    </submittedName>
</protein>
<dbReference type="PATRIC" id="fig|1354337.4.peg.354"/>
<evidence type="ECO:0000256" key="2">
    <source>
        <dbReference type="ARBA" id="ARBA00023002"/>
    </source>
</evidence>
<feature type="domain" description="Nitroreductase" evidence="3">
    <location>
        <begin position="7"/>
        <end position="178"/>
    </location>
</feature>
<dbReference type="Pfam" id="PF00881">
    <property type="entry name" value="Nitroreductase"/>
    <property type="match status" value="1"/>
</dbReference>
<keyword evidence="2 4" id="KW-0560">Oxidoreductase</keyword>
<evidence type="ECO:0000313" key="4">
    <source>
        <dbReference type="EMBL" id="OAT37390.1"/>
    </source>
</evidence>
<reference evidence="4 5" key="1">
    <citation type="submission" date="2016-04" db="EMBL/GenBank/DDBJ databases">
        <title>ATOL: Assembling a taxonomically balanced genome-scale reconstruction of the evolutionary history of the Enterobacteriaceae.</title>
        <authorList>
            <person name="Plunkett G.III."/>
            <person name="Neeno-Eckwall E.C."/>
            <person name="Glasner J.D."/>
            <person name="Perna N.T."/>
        </authorList>
    </citation>
    <scope>NUCLEOTIDE SEQUENCE [LARGE SCALE GENOMIC DNA]</scope>
    <source>
        <strain evidence="4 5">ATCC 19692</strain>
    </source>
</reference>
<dbReference type="OrthoDB" id="9809288at2"/>
<dbReference type="PANTHER" id="PTHR43673:SF12">
    <property type="entry name" value="PROTEIN DRGA"/>
    <property type="match status" value="1"/>
</dbReference>
<gene>
    <name evidence="4" type="ORF">M983_0347</name>
</gene>
<dbReference type="CDD" id="cd02137">
    <property type="entry name" value="MhqN-like"/>
    <property type="match status" value="1"/>
</dbReference>
<dbReference type="Gene3D" id="3.40.109.10">
    <property type="entry name" value="NADH Oxidase"/>
    <property type="match status" value="1"/>
</dbReference>
<dbReference type="InterPro" id="IPR029479">
    <property type="entry name" value="Nitroreductase"/>
</dbReference>
<evidence type="ECO:0000313" key="5">
    <source>
        <dbReference type="Proteomes" id="UP000094023"/>
    </source>
</evidence>
<dbReference type="SUPFAM" id="SSF55469">
    <property type="entry name" value="FMN-dependent nitroreductase-like"/>
    <property type="match status" value="1"/>
</dbReference>
<keyword evidence="5" id="KW-1185">Reference proteome</keyword>
<dbReference type="PANTHER" id="PTHR43673">
    <property type="entry name" value="NAD(P)H NITROREDUCTASE YDGI-RELATED"/>
    <property type="match status" value="1"/>
</dbReference>
<comment type="caution">
    <text evidence="4">The sequence shown here is derived from an EMBL/GenBank/DDBJ whole genome shotgun (WGS) entry which is preliminary data.</text>
</comment>